<name>A0A6A5TKK0_9PLEO</name>
<evidence type="ECO:0000313" key="3">
    <source>
        <dbReference type="Proteomes" id="UP000800035"/>
    </source>
</evidence>
<sequence>MVSSAILGAIMEHENMKRKAKSEKGHAMKKCHFSSDAEIAILALFIVFFVISIILVYFLFKPKKHL</sequence>
<feature type="transmembrane region" description="Helical" evidence="1">
    <location>
        <begin position="39"/>
        <end position="60"/>
    </location>
</feature>
<evidence type="ECO:0000256" key="1">
    <source>
        <dbReference type="SAM" id="Phobius"/>
    </source>
</evidence>
<accession>A0A6A5TKK0</accession>
<organism evidence="2 3">
    <name type="scientific">Byssothecium circinans</name>
    <dbReference type="NCBI Taxonomy" id="147558"/>
    <lineage>
        <taxon>Eukaryota</taxon>
        <taxon>Fungi</taxon>
        <taxon>Dikarya</taxon>
        <taxon>Ascomycota</taxon>
        <taxon>Pezizomycotina</taxon>
        <taxon>Dothideomycetes</taxon>
        <taxon>Pleosporomycetidae</taxon>
        <taxon>Pleosporales</taxon>
        <taxon>Massarineae</taxon>
        <taxon>Massarinaceae</taxon>
        <taxon>Byssothecium</taxon>
    </lineage>
</organism>
<dbReference type="EMBL" id="ML977018">
    <property type="protein sequence ID" value="KAF1951376.1"/>
    <property type="molecule type" value="Genomic_DNA"/>
</dbReference>
<reference evidence="2" key="1">
    <citation type="journal article" date="2020" name="Stud. Mycol.">
        <title>101 Dothideomycetes genomes: a test case for predicting lifestyles and emergence of pathogens.</title>
        <authorList>
            <person name="Haridas S."/>
            <person name="Albert R."/>
            <person name="Binder M."/>
            <person name="Bloem J."/>
            <person name="Labutti K."/>
            <person name="Salamov A."/>
            <person name="Andreopoulos B."/>
            <person name="Baker S."/>
            <person name="Barry K."/>
            <person name="Bills G."/>
            <person name="Bluhm B."/>
            <person name="Cannon C."/>
            <person name="Castanera R."/>
            <person name="Culley D."/>
            <person name="Daum C."/>
            <person name="Ezra D."/>
            <person name="Gonzalez J."/>
            <person name="Henrissat B."/>
            <person name="Kuo A."/>
            <person name="Liang C."/>
            <person name="Lipzen A."/>
            <person name="Lutzoni F."/>
            <person name="Magnuson J."/>
            <person name="Mondo S."/>
            <person name="Nolan M."/>
            <person name="Ohm R."/>
            <person name="Pangilinan J."/>
            <person name="Park H.-J."/>
            <person name="Ramirez L."/>
            <person name="Alfaro M."/>
            <person name="Sun H."/>
            <person name="Tritt A."/>
            <person name="Yoshinaga Y."/>
            <person name="Zwiers L.-H."/>
            <person name="Turgeon B."/>
            <person name="Goodwin S."/>
            <person name="Spatafora J."/>
            <person name="Crous P."/>
            <person name="Grigoriev I."/>
        </authorList>
    </citation>
    <scope>NUCLEOTIDE SEQUENCE</scope>
    <source>
        <strain evidence="2">CBS 675.92</strain>
    </source>
</reference>
<evidence type="ECO:0000313" key="2">
    <source>
        <dbReference type="EMBL" id="KAF1951376.1"/>
    </source>
</evidence>
<dbReference type="Proteomes" id="UP000800035">
    <property type="component" value="Unassembled WGS sequence"/>
</dbReference>
<keyword evidence="1" id="KW-0812">Transmembrane</keyword>
<protein>
    <submittedName>
        <fullName evidence="2">Uncharacterized protein</fullName>
    </submittedName>
</protein>
<keyword evidence="3" id="KW-1185">Reference proteome</keyword>
<keyword evidence="1" id="KW-0472">Membrane</keyword>
<gene>
    <name evidence="2" type="ORF">CC80DRAFT_496178</name>
</gene>
<dbReference type="AlphaFoldDB" id="A0A6A5TKK0"/>
<proteinExistence type="predicted"/>
<keyword evidence="1" id="KW-1133">Transmembrane helix</keyword>